<accession>A0A5B7J2E8</accession>
<gene>
    <name evidence="2" type="ORF">E2C01_083050</name>
</gene>
<evidence type="ECO:0000313" key="3">
    <source>
        <dbReference type="Proteomes" id="UP000324222"/>
    </source>
</evidence>
<feature type="compositionally biased region" description="Basic and acidic residues" evidence="1">
    <location>
        <begin position="35"/>
        <end position="48"/>
    </location>
</feature>
<comment type="caution">
    <text evidence="2">The sequence shown here is derived from an EMBL/GenBank/DDBJ whole genome shotgun (WGS) entry which is preliminary data.</text>
</comment>
<feature type="region of interest" description="Disordered" evidence="1">
    <location>
        <begin position="1"/>
        <end position="62"/>
    </location>
</feature>
<evidence type="ECO:0000256" key="1">
    <source>
        <dbReference type="SAM" id="MobiDB-lite"/>
    </source>
</evidence>
<keyword evidence="3" id="KW-1185">Reference proteome</keyword>
<dbReference type="AlphaFoldDB" id="A0A5B7J2E8"/>
<proteinExistence type="predicted"/>
<evidence type="ECO:0000313" key="2">
    <source>
        <dbReference type="EMBL" id="MPC88156.1"/>
    </source>
</evidence>
<reference evidence="2 3" key="1">
    <citation type="submission" date="2019-05" db="EMBL/GenBank/DDBJ databases">
        <title>Another draft genome of Portunus trituberculatus and its Hox gene families provides insights of decapod evolution.</title>
        <authorList>
            <person name="Jeong J.-H."/>
            <person name="Song I."/>
            <person name="Kim S."/>
            <person name="Choi T."/>
            <person name="Kim D."/>
            <person name="Ryu S."/>
            <person name="Kim W."/>
        </authorList>
    </citation>
    <scope>NUCLEOTIDE SEQUENCE [LARGE SCALE GENOMIC DNA]</scope>
    <source>
        <tissue evidence="2">Muscle</tissue>
    </source>
</reference>
<protein>
    <submittedName>
        <fullName evidence="2">Uncharacterized protein</fullName>
    </submittedName>
</protein>
<dbReference type="Proteomes" id="UP000324222">
    <property type="component" value="Unassembled WGS sequence"/>
</dbReference>
<organism evidence="2 3">
    <name type="scientific">Portunus trituberculatus</name>
    <name type="common">Swimming crab</name>
    <name type="synonym">Neptunus trituberculatus</name>
    <dbReference type="NCBI Taxonomy" id="210409"/>
    <lineage>
        <taxon>Eukaryota</taxon>
        <taxon>Metazoa</taxon>
        <taxon>Ecdysozoa</taxon>
        <taxon>Arthropoda</taxon>
        <taxon>Crustacea</taxon>
        <taxon>Multicrustacea</taxon>
        <taxon>Malacostraca</taxon>
        <taxon>Eumalacostraca</taxon>
        <taxon>Eucarida</taxon>
        <taxon>Decapoda</taxon>
        <taxon>Pleocyemata</taxon>
        <taxon>Brachyura</taxon>
        <taxon>Eubrachyura</taxon>
        <taxon>Portunoidea</taxon>
        <taxon>Portunidae</taxon>
        <taxon>Portuninae</taxon>
        <taxon>Portunus</taxon>
    </lineage>
</organism>
<sequence length="62" mass="6879">MQLDDEGMCQGSQGRRARRKVYSGSEGRQVGGHDAQGDRGKLLTKDGDEMMSGYGRRESVTW</sequence>
<dbReference type="EMBL" id="VSRR010076825">
    <property type="protein sequence ID" value="MPC88156.1"/>
    <property type="molecule type" value="Genomic_DNA"/>
</dbReference>
<name>A0A5B7J2E8_PORTR</name>